<feature type="transmembrane region" description="Helical" evidence="1">
    <location>
        <begin position="256"/>
        <end position="279"/>
    </location>
</feature>
<evidence type="ECO:0000313" key="2">
    <source>
        <dbReference type="EMBL" id="QEL20350.1"/>
    </source>
</evidence>
<keyword evidence="1" id="KW-0812">Transmembrane</keyword>
<dbReference type="KEGG" id="lrs:PX52LOC_07443"/>
<reference evidence="3" key="1">
    <citation type="submission" date="2019-08" db="EMBL/GenBank/DDBJ databases">
        <title>Limnoglobus roseus gen. nov., sp. nov., a novel freshwater planctomycete with a giant genome from the family Gemmataceae.</title>
        <authorList>
            <person name="Kulichevskaya I.S."/>
            <person name="Naumoff D.G."/>
            <person name="Miroshnikov K."/>
            <person name="Ivanova A."/>
            <person name="Philippov D.A."/>
            <person name="Hakobyan A."/>
            <person name="Rijpstra I.C."/>
            <person name="Sinninghe Damste J.S."/>
            <person name="Liesack W."/>
            <person name="Dedysh S.N."/>
        </authorList>
    </citation>
    <scope>NUCLEOTIDE SEQUENCE [LARGE SCALE GENOMIC DNA]</scope>
    <source>
        <strain evidence="3">PX52</strain>
    </source>
</reference>
<feature type="transmembrane region" description="Helical" evidence="1">
    <location>
        <begin position="70"/>
        <end position="89"/>
    </location>
</feature>
<feature type="transmembrane region" description="Helical" evidence="1">
    <location>
        <begin position="412"/>
        <end position="431"/>
    </location>
</feature>
<gene>
    <name evidence="2" type="ORF">PX52LOC_07443</name>
</gene>
<name>A0A5C1AMZ2_9BACT</name>
<feature type="transmembrane region" description="Helical" evidence="1">
    <location>
        <begin position="387"/>
        <end position="406"/>
    </location>
</feature>
<feature type="transmembrane region" description="Helical" evidence="1">
    <location>
        <begin position="346"/>
        <end position="367"/>
    </location>
</feature>
<feature type="transmembrane region" description="Helical" evidence="1">
    <location>
        <begin position="443"/>
        <end position="462"/>
    </location>
</feature>
<feature type="transmembrane region" description="Helical" evidence="1">
    <location>
        <begin position="145"/>
        <end position="172"/>
    </location>
</feature>
<proteinExistence type="predicted"/>
<organism evidence="2 3">
    <name type="scientific">Limnoglobus roseus</name>
    <dbReference type="NCBI Taxonomy" id="2598579"/>
    <lineage>
        <taxon>Bacteria</taxon>
        <taxon>Pseudomonadati</taxon>
        <taxon>Planctomycetota</taxon>
        <taxon>Planctomycetia</taxon>
        <taxon>Gemmatales</taxon>
        <taxon>Gemmataceae</taxon>
        <taxon>Limnoglobus</taxon>
    </lineage>
</organism>
<keyword evidence="3" id="KW-1185">Reference proteome</keyword>
<sequence length="660" mass="71598">MCLTGVDYFSTLGYQPSIAVQSAGMLAPIATVVLIVVTLFGALPVYSYVAKKSFAGQGSIGMLAKLVTGWPGKLMVLVLLGFAATDFVITKTLSAADAAVHLVENPNWPWRPGEEPNAGLGQQIGVTMALLVLLGAMFMRGFKEVIGLAVTIVGTYLALNVVVIGCGLKYLFEHPTKLTDYVTRLHDGHWHLAHNPLGAAGGGPWTMLAVALLLFPKLALGLSGFETGVAVMAHVRGRATDTAADPVGRIANTKRLLITAAVVMSLLLFGSSVVVSTLIDPTEITPVSADGGLPLNDAGQPITEVENWPKRPAAGRALAFLAHGENATARDVCPFFGPTFGTIYDASTIVILWFAGASAMAGLLNLVPKYLPKFGMAPEWAQATRPLVLLFTGVNMLVTIIFKANVDAQGGAYATGVLVLMTSACFATVIDKWHQRTGAWYRRLPWPFALITLIFVYTTVANEIEKHFQGLTIATFFISTILITSLVSRLVRSRELRFTRFQMADTETRLMWDSIREMDTTVLVPHRPGRRTLAEKERAIRQEHRIPRDLMIVFIEVELNDASDFAPEPVMKVQQEEGRYVIDITGAASISHTLAAVSLEMAKVGRPPEIHFGWTDESPVSGTLGFLLFGEGNVPWMVRDLIKRAEPDPTKRPRIIIAGL</sequence>
<dbReference type="Proteomes" id="UP000324974">
    <property type="component" value="Chromosome"/>
</dbReference>
<feature type="transmembrane region" description="Helical" evidence="1">
    <location>
        <begin position="25"/>
        <end position="49"/>
    </location>
</feature>
<dbReference type="EMBL" id="CP042425">
    <property type="protein sequence ID" value="QEL20350.1"/>
    <property type="molecule type" value="Genomic_DNA"/>
</dbReference>
<feature type="transmembrane region" description="Helical" evidence="1">
    <location>
        <begin position="468"/>
        <end position="491"/>
    </location>
</feature>
<keyword evidence="1" id="KW-1133">Transmembrane helix</keyword>
<feature type="transmembrane region" description="Helical" evidence="1">
    <location>
        <begin position="120"/>
        <end position="138"/>
    </location>
</feature>
<keyword evidence="1" id="KW-0472">Membrane</keyword>
<dbReference type="AlphaFoldDB" id="A0A5C1AMZ2"/>
<evidence type="ECO:0000256" key="1">
    <source>
        <dbReference type="SAM" id="Phobius"/>
    </source>
</evidence>
<feature type="transmembrane region" description="Helical" evidence="1">
    <location>
        <begin position="192"/>
        <end position="215"/>
    </location>
</feature>
<protein>
    <submittedName>
        <fullName evidence="2">Amino acid transporter</fullName>
    </submittedName>
</protein>
<accession>A0A5C1AMZ2</accession>
<evidence type="ECO:0000313" key="3">
    <source>
        <dbReference type="Proteomes" id="UP000324974"/>
    </source>
</evidence>